<dbReference type="GO" id="GO:0005852">
    <property type="term" value="C:eukaryotic translation initiation factor 3 complex"/>
    <property type="evidence" value="ECO:0007669"/>
    <property type="project" value="UniProtKB-UniRule"/>
</dbReference>
<dbReference type="InterPro" id="IPR017334">
    <property type="entry name" value="eIF3_g"/>
</dbReference>
<dbReference type="SUPFAM" id="SSF54928">
    <property type="entry name" value="RNA-binding domain, RBD"/>
    <property type="match status" value="1"/>
</dbReference>
<feature type="region of interest" description="Disordered" evidence="7">
    <location>
        <begin position="176"/>
        <end position="196"/>
    </location>
</feature>
<dbReference type="Pfam" id="PF00076">
    <property type="entry name" value="RRM_1"/>
    <property type="match status" value="1"/>
</dbReference>
<keyword evidence="3 6" id="KW-0694">RNA-binding</keyword>
<dbReference type="GO" id="GO:0001732">
    <property type="term" value="P:formation of cytoplasmic translation initiation complex"/>
    <property type="evidence" value="ECO:0007669"/>
    <property type="project" value="UniProtKB-UniRule"/>
</dbReference>
<reference evidence="9" key="1">
    <citation type="submission" date="2023-10" db="EMBL/GenBank/DDBJ databases">
        <title>Genome assembly of Pristionchus species.</title>
        <authorList>
            <person name="Yoshida K."/>
            <person name="Sommer R.J."/>
        </authorList>
    </citation>
    <scope>NUCLEOTIDE SEQUENCE</scope>
    <source>
        <strain evidence="9">RS5133</strain>
    </source>
</reference>
<accession>A0AAV5V5T7</accession>
<evidence type="ECO:0000256" key="4">
    <source>
        <dbReference type="ARBA" id="ARBA00022917"/>
    </source>
</evidence>
<evidence type="ECO:0000259" key="8">
    <source>
        <dbReference type="PROSITE" id="PS50102"/>
    </source>
</evidence>
<keyword evidence="10" id="KW-1185">Reference proteome</keyword>
<dbReference type="InterPro" id="IPR024675">
    <property type="entry name" value="eIF3g_N"/>
</dbReference>
<dbReference type="AlphaFoldDB" id="A0AAV5V5T7"/>
<comment type="caution">
    <text evidence="9">The sequence shown here is derived from an EMBL/GenBank/DDBJ whole genome shotgun (WGS) entry which is preliminary data.</text>
</comment>
<evidence type="ECO:0000256" key="2">
    <source>
        <dbReference type="ARBA" id="ARBA00022540"/>
    </source>
</evidence>
<keyword evidence="2 5" id="KW-0396">Initiation factor</keyword>
<comment type="similarity">
    <text evidence="5">Belongs to the eIF-3 subunit G family.</text>
</comment>
<dbReference type="CDD" id="cd12408">
    <property type="entry name" value="RRM_eIF3G_like"/>
    <property type="match status" value="1"/>
</dbReference>
<protein>
    <recommendedName>
        <fullName evidence="5">Eukaryotic translation initiation factor 3 subunit G</fullName>
        <shortName evidence="5">eIF3g</shortName>
    </recommendedName>
    <alternativeName>
        <fullName evidence="5">Eukaryotic translation initiation factor 3 RNA-binding subunit</fullName>
        <shortName evidence="5">eIF-3 RNA-binding subunit</shortName>
    </alternativeName>
    <alternativeName>
        <fullName evidence="5">Eukaryotic translation initiation factor 3 subunit 4</fullName>
    </alternativeName>
</protein>
<dbReference type="InterPro" id="IPR012677">
    <property type="entry name" value="Nucleotide-bd_a/b_plait_sf"/>
</dbReference>
<keyword evidence="4 5" id="KW-0648">Protein biosynthesis</keyword>
<evidence type="ECO:0000256" key="7">
    <source>
        <dbReference type="SAM" id="MobiDB-lite"/>
    </source>
</evidence>
<dbReference type="EMBL" id="BTSY01000002">
    <property type="protein sequence ID" value="GMT14960.1"/>
    <property type="molecule type" value="Genomic_DNA"/>
</dbReference>
<comment type="subcellular location">
    <subcellularLocation>
        <location evidence="5">Cytoplasm</location>
    </subcellularLocation>
</comment>
<dbReference type="GO" id="GO:0033290">
    <property type="term" value="C:eukaryotic 48S preinitiation complex"/>
    <property type="evidence" value="ECO:0007669"/>
    <property type="project" value="UniProtKB-UniRule"/>
</dbReference>
<evidence type="ECO:0000313" key="10">
    <source>
        <dbReference type="Proteomes" id="UP001432322"/>
    </source>
</evidence>
<dbReference type="GO" id="GO:0016282">
    <property type="term" value="C:eukaryotic 43S preinitiation complex"/>
    <property type="evidence" value="ECO:0007669"/>
    <property type="project" value="UniProtKB-UniRule"/>
</dbReference>
<dbReference type="GO" id="GO:0003743">
    <property type="term" value="F:translation initiation factor activity"/>
    <property type="evidence" value="ECO:0007669"/>
    <property type="project" value="UniProtKB-UniRule"/>
</dbReference>
<dbReference type="InterPro" id="IPR034240">
    <property type="entry name" value="eIF3G_RRM"/>
</dbReference>
<proteinExistence type="inferred from homology"/>
<dbReference type="PANTHER" id="PTHR10352">
    <property type="entry name" value="EUKARYOTIC TRANSLATION INITIATION FACTOR 3 SUBUNIT G"/>
    <property type="match status" value="1"/>
</dbReference>
<dbReference type="GO" id="GO:0003723">
    <property type="term" value="F:RNA binding"/>
    <property type="evidence" value="ECO:0007669"/>
    <property type="project" value="UniProtKB-UniRule"/>
</dbReference>
<dbReference type="PIRSF" id="PIRSF037949">
    <property type="entry name" value="Transl_init_eIF-3_RNA-bind"/>
    <property type="match status" value="1"/>
</dbReference>
<dbReference type="InterPro" id="IPR000504">
    <property type="entry name" value="RRM_dom"/>
</dbReference>
<evidence type="ECO:0000256" key="1">
    <source>
        <dbReference type="ARBA" id="ARBA00022490"/>
    </source>
</evidence>
<keyword evidence="1 5" id="KW-0963">Cytoplasm</keyword>
<name>A0AAV5V5T7_9BILA</name>
<dbReference type="InterPro" id="IPR035979">
    <property type="entry name" value="RBD_domain_sf"/>
</dbReference>
<comment type="subunit">
    <text evidence="5">Component of the eukaryotic translation initiation factor 3 (eIF-3) complex.</text>
</comment>
<dbReference type="HAMAP" id="MF_03006">
    <property type="entry name" value="eIF3g"/>
    <property type="match status" value="1"/>
</dbReference>
<organism evidence="9 10">
    <name type="scientific">Pristionchus fissidentatus</name>
    <dbReference type="NCBI Taxonomy" id="1538716"/>
    <lineage>
        <taxon>Eukaryota</taxon>
        <taxon>Metazoa</taxon>
        <taxon>Ecdysozoa</taxon>
        <taxon>Nematoda</taxon>
        <taxon>Chromadorea</taxon>
        <taxon>Rhabditida</taxon>
        <taxon>Rhabditina</taxon>
        <taxon>Diplogasteromorpha</taxon>
        <taxon>Diplogasteroidea</taxon>
        <taxon>Neodiplogasteridae</taxon>
        <taxon>Pristionchus</taxon>
    </lineage>
</organism>
<dbReference type="SMART" id="SM00360">
    <property type="entry name" value="RRM"/>
    <property type="match status" value="1"/>
</dbReference>
<dbReference type="Pfam" id="PF12353">
    <property type="entry name" value="eIF3g"/>
    <property type="match status" value="1"/>
</dbReference>
<evidence type="ECO:0000313" key="9">
    <source>
        <dbReference type="EMBL" id="GMT14960.1"/>
    </source>
</evidence>
<dbReference type="PROSITE" id="PS50102">
    <property type="entry name" value="RRM"/>
    <property type="match status" value="1"/>
</dbReference>
<evidence type="ECO:0000256" key="6">
    <source>
        <dbReference type="PROSITE-ProRule" id="PRU00176"/>
    </source>
</evidence>
<feature type="domain" description="RRM" evidence="8">
    <location>
        <begin position="196"/>
        <end position="274"/>
    </location>
</feature>
<dbReference type="Proteomes" id="UP001432322">
    <property type="component" value="Unassembled WGS sequence"/>
</dbReference>
<sequence>MAAATLSGNLAAEGIGSWAEAVEQDTQLRAETERDGVKTVVDYVYEDDGKYKVVTQYKTITKKVPRIVADRKKWKKFGACKGESSGPQVATTYVAEEVEIQFVRNRAGEQILDVQEDKQQVKATSREHCRYCKANDHWSTNCPYKEMYMVDEEPDPAVEAAKEREKSGRYVAPSLRADARGGMGGPGMDNRRSEENTCRVTNLPQDCDESELRDLFAKIGRVQRVFIARDKHTNMPKGFAFVTYDLRSDAAKAIEVLNNLRMNHMVLKVEWTRPNPN</sequence>
<gene>
    <name evidence="9" type="ORF">PFISCL1PPCAC_6257</name>
</gene>
<dbReference type="CDD" id="cd12933">
    <property type="entry name" value="eIF3G"/>
    <property type="match status" value="1"/>
</dbReference>
<dbReference type="Gene3D" id="3.30.70.330">
    <property type="match status" value="1"/>
</dbReference>
<evidence type="ECO:0000256" key="5">
    <source>
        <dbReference type="HAMAP-Rule" id="MF_03006"/>
    </source>
</evidence>
<evidence type="ECO:0000256" key="3">
    <source>
        <dbReference type="ARBA" id="ARBA00022884"/>
    </source>
</evidence>
<comment type="function">
    <text evidence="5">RNA-binding component of the eukaryotic translation initiation factor 3 (eIF-3) complex, which is involved in protein synthesis of a specialized repertoire of mRNAs and, together with other initiation factors, stimulates binding of mRNA and methionyl-tRNAi to the 40S ribosome. The eIF-3 complex specifically targets and initiates translation of a subset of mRNAs involved in cell proliferation. This subunit can bind 18S rRNA.</text>
</comment>